<feature type="chain" id="PRO_5040414745" evidence="11">
    <location>
        <begin position="25"/>
        <end position="452"/>
    </location>
</feature>
<dbReference type="AlphaFoldDB" id="A0A9R0K9L5"/>
<dbReference type="InterPro" id="IPR032799">
    <property type="entry name" value="TAXi_C"/>
</dbReference>
<keyword evidence="5 11" id="KW-0732">Signal</keyword>
<keyword evidence="3" id="KW-0964">Secreted</keyword>
<comment type="subcellular location">
    <subcellularLocation>
        <location evidence="1">Secreted</location>
    </subcellularLocation>
</comment>
<dbReference type="OrthoDB" id="2747330at2759"/>
<evidence type="ECO:0000259" key="12">
    <source>
        <dbReference type="PROSITE" id="PS51767"/>
    </source>
</evidence>
<evidence type="ECO:0000313" key="13">
    <source>
        <dbReference type="Proteomes" id="UP000813463"/>
    </source>
</evidence>
<keyword evidence="6 10" id="KW-0064">Aspartyl protease</keyword>
<feature type="domain" description="Peptidase A1" evidence="12">
    <location>
        <begin position="93"/>
        <end position="444"/>
    </location>
</feature>
<evidence type="ECO:0000256" key="7">
    <source>
        <dbReference type="ARBA" id="ARBA00022801"/>
    </source>
</evidence>
<evidence type="ECO:0000256" key="5">
    <source>
        <dbReference type="ARBA" id="ARBA00022729"/>
    </source>
</evidence>
<dbReference type="PROSITE" id="PS51767">
    <property type="entry name" value="PEPTIDASE_A1"/>
    <property type="match status" value="1"/>
</dbReference>
<reference evidence="14" key="2">
    <citation type="submission" date="2025-08" db="UniProtKB">
        <authorList>
            <consortium name="RefSeq"/>
        </authorList>
    </citation>
    <scope>IDENTIFICATION</scope>
    <source>
        <tissue evidence="14">Leaf</tissue>
    </source>
</reference>
<evidence type="ECO:0000256" key="8">
    <source>
        <dbReference type="ARBA" id="ARBA00023180"/>
    </source>
</evidence>
<proteinExistence type="inferred from homology"/>
<evidence type="ECO:0000256" key="1">
    <source>
        <dbReference type="ARBA" id="ARBA00004613"/>
    </source>
</evidence>
<dbReference type="GeneID" id="110801686"/>
<dbReference type="Pfam" id="PF14541">
    <property type="entry name" value="TAXi_C"/>
    <property type="match status" value="1"/>
</dbReference>
<dbReference type="Gene3D" id="2.40.70.10">
    <property type="entry name" value="Acid Proteases"/>
    <property type="match status" value="2"/>
</dbReference>
<comment type="similarity">
    <text evidence="2 10">Belongs to the peptidase A1 family.</text>
</comment>
<dbReference type="InterPro" id="IPR034161">
    <property type="entry name" value="Pepsin-like_plant"/>
</dbReference>
<keyword evidence="4 10" id="KW-0645">Protease</keyword>
<keyword evidence="13" id="KW-1185">Reference proteome</keyword>
<reference evidence="13" key="1">
    <citation type="journal article" date="2021" name="Nat. Commun.">
        <title>Genomic analyses provide insights into spinach domestication and the genetic basis of agronomic traits.</title>
        <authorList>
            <person name="Cai X."/>
            <person name="Sun X."/>
            <person name="Xu C."/>
            <person name="Sun H."/>
            <person name="Wang X."/>
            <person name="Ge C."/>
            <person name="Zhang Z."/>
            <person name="Wang Q."/>
            <person name="Fei Z."/>
            <person name="Jiao C."/>
            <person name="Wang Q."/>
        </authorList>
    </citation>
    <scope>NUCLEOTIDE SEQUENCE [LARGE SCALE GENOMIC DNA]</scope>
    <source>
        <strain evidence="13">cv. Varoflay</strain>
    </source>
</reference>
<organism evidence="13 14">
    <name type="scientific">Spinacia oleracea</name>
    <name type="common">Spinach</name>
    <dbReference type="NCBI Taxonomy" id="3562"/>
    <lineage>
        <taxon>Eukaryota</taxon>
        <taxon>Viridiplantae</taxon>
        <taxon>Streptophyta</taxon>
        <taxon>Embryophyta</taxon>
        <taxon>Tracheophyta</taxon>
        <taxon>Spermatophyta</taxon>
        <taxon>Magnoliopsida</taxon>
        <taxon>eudicotyledons</taxon>
        <taxon>Gunneridae</taxon>
        <taxon>Pentapetalae</taxon>
        <taxon>Caryophyllales</taxon>
        <taxon>Chenopodiaceae</taxon>
        <taxon>Chenopodioideae</taxon>
        <taxon>Anserineae</taxon>
        <taxon>Spinacia</taxon>
    </lineage>
</organism>
<dbReference type="GO" id="GO:0005576">
    <property type="term" value="C:extracellular region"/>
    <property type="evidence" value="ECO:0000318"/>
    <property type="project" value="GO_Central"/>
</dbReference>
<dbReference type="RefSeq" id="XP_021862778.1">
    <property type="nucleotide sequence ID" value="XM_022007086.2"/>
</dbReference>
<dbReference type="InterPro" id="IPR001969">
    <property type="entry name" value="Aspartic_peptidase_AS"/>
</dbReference>
<keyword evidence="8" id="KW-0325">Glycoprotein</keyword>
<dbReference type="InterPro" id="IPR032861">
    <property type="entry name" value="TAXi_N"/>
</dbReference>
<dbReference type="Pfam" id="PF14543">
    <property type="entry name" value="TAXi_N"/>
    <property type="match status" value="1"/>
</dbReference>
<sequence length="452" mass="48822">MENFHFLLLSSLVTSLIFISPTLGAPLQQGFTTNLIHRDSPLSPLYNPSLDKWERVRKSFHRSFSRINRYSQASYVSPNDDIVSPVKSAKGEFVMEVSIGTPPVVQLGIVDTGSDLIWTQCQPCVKCYKQKLPIFNPIKSSTYKVQPCNSKACHYLDPSQGSCTARDTCSYSYSYGDHSHTSGDMASDTLTFTSQNGGNNATSFPSVSFGCGQDNTGSFMEDGSGLIGLGGGPLSLVSQLSSSIGGKFSYCLIPFSNQGNNLTSKISFGTNGVVSGRGVVSTPLIINKSNPTFYFLTLEAITVAKNRVSFSNTKRSPLVSDDYGSNEGNIIIDSGTTLTLLPEDMFTDLVNALSQVIQGKQVDDPTGNFQLCYQASEDLNIPNITAHFTDADLQLTPVNTFVKVSEDVVCFAMIPADSMAIFGNVAQGNYLVGYDLEEGTVSFKPTDCTEGQ</sequence>
<feature type="active site" evidence="9">
    <location>
        <position position="333"/>
    </location>
</feature>
<dbReference type="FunFam" id="2.40.70.10:FF:000016">
    <property type="entry name" value="Probable aspartic protease At2g35615"/>
    <property type="match status" value="1"/>
</dbReference>
<dbReference type="InterPro" id="IPR033121">
    <property type="entry name" value="PEPTIDASE_A1"/>
</dbReference>
<dbReference type="PANTHER" id="PTHR47967">
    <property type="entry name" value="OS07G0603500 PROTEIN-RELATED"/>
    <property type="match status" value="1"/>
</dbReference>
<evidence type="ECO:0000256" key="2">
    <source>
        <dbReference type="ARBA" id="ARBA00007447"/>
    </source>
</evidence>
<dbReference type="PROSITE" id="PS00141">
    <property type="entry name" value="ASP_PROTEASE"/>
    <property type="match status" value="1"/>
</dbReference>
<keyword evidence="7 10" id="KW-0378">Hydrolase</keyword>
<protein>
    <submittedName>
        <fullName evidence="14">Aspartic proteinase CDR1-like</fullName>
    </submittedName>
</protein>
<evidence type="ECO:0000256" key="11">
    <source>
        <dbReference type="SAM" id="SignalP"/>
    </source>
</evidence>
<dbReference type="FunFam" id="2.40.70.10:FF:000050">
    <property type="entry name" value="Aspartic proteinase CDR1"/>
    <property type="match status" value="1"/>
</dbReference>
<dbReference type="InterPro" id="IPR001461">
    <property type="entry name" value="Aspartic_peptidase_A1"/>
</dbReference>
<dbReference type="GO" id="GO:0006508">
    <property type="term" value="P:proteolysis"/>
    <property type="evidence" value="ECO:0007669"/>
    <property type="project" value="UniProtKB-KW"/>
</dbReference>
<dbReference type="KEGG" id="soe:110801686"/>
<dbReference type="PRINTS" id="PR00792">
    <property type="entry name" value="PEPSIN"/>
</dbReference>
<feature type="signal peptide" evidence="11">
    <location>
        <begin position="1"/>
        <end position="24"/>
    </location>
</feature>
<dbReference type="InterPro" id="IPR021109">
    <property type="entry name" value="Peptidase_aspartic_dom_sf"/>
</dbReference>
<gene>
    <name evidence="14" type="primary">LOC110801686</name>
</gene>
<dbReference type="InterPro" id="IPR051708">
    <property type="entry name" value="Plant_Aspart_Prot_A1"/>
</dbReference>
<dbReference type="GO" id="GO:0004190">
    <property type="term" value="F:aspartic-type endopeptidase activity"/>
    <property type="evidence" value="ECO:0000318"/>
    <property type="project" value="GO_Central"/>
</dbReference>
<evidence type="ECO:0000313" key="14">
    <source>
        <dbReference type="RefSeq" id="XP_021862778.1"/>
    </source>
</evidence>
<feature type="active site" evidence="9">
    <location>
        <position position="111"/>
    </location>
</feature>
<name>A0A9R0K9L5_SPIOL</name>
<evidence type="ECO:0000256" key="4">
    <source>
        <dbReference type="ARBA" id="ARBA00022670"/>
    </source>
</evidence>
<evidence type="ECO:0000256" key="9">
    <source>
        <dbReference type="PIRSR" id="PIRSR601461-1"/>
    </source>
</evidence>
<evidence type="ECO:0000256" key="6">
    <source>
        <dbReference type="ARBA" id="ARBA00022750"/>
    </source>
</evidence>
<evidence type="ECO:0000256" key="10">
    <source>
        <dbReference type="RuleBase" id="RU000454"/>
    </source>
</evidence>
<dbReference type="PANTHER" id="PTHR47967:SF128">
    <property type="entry name" value="ASPARTIC PROTEINASE CDR1-LIKE"/>
    <property type="match status" value="1"/>
</dbReference>
<dbReference type="CDD" id="cd05476">
    <property type="entry name" value="pepsin_A_like_plant"/>
    <property type="match status" value="1"/>
</dbReference>
<evidence type="ECO:0000256" key="3">
    <source>
        <dbReference type="ARBA" id="ARBA00022525"/>
    </source>
</evidence>
<accession>A0A9R0K9L5</accession>
<dbReference type="SUPFAM" id="SSF50630">
    <property type="entry name" value="Acid proteases"/>
    <property type="match status" value="1"/>
</dbReference>
<dbReference type="Proteomes" id="UP000813463">
    <property type="component" value="Chromosome 1"/>
</dbReference>